<proteinExistence type="predicted"/>
<accession>A0A2T7GCC6</accession>
<name>A0A2T7GCC6_9RHOB</name>
<dbReference type="RefSeq" id="WP_108690774.1">
    <property type="nucleotide sequence ID" value="NZ_QCYH01000001.1"/>
</dbReference>
<protein>
    <submittedName>
        <fullName evidence="3">CTP--molybdopterin cytidylyltransferase</fullName>
    </submittedName>
</protein>
<organism evidence="3 4">
    <name type="scientific">Pelagivirga sediminicola</name>
    <dbReference type="NCBI Taxonomy" id="2170575"/>
    <lineage>
        <taxon>Bacteria</taxon>
        <taxon>Pseudomonadati</taxon>
        <taxon>Pseudomonadota</taxon>
        <taxon>Alphaproteobacteria</taxon>
        <taxon>Rhodobacterales</taxon>
        <taxon>Paracoccaceae</taxon>
        <taxon>Pelagivirga</taxon>
    </lineage>
</organism>
<keyword evidence="3" id="KW-0808">Transferase</keyword>
<dbReference type="GO" id="GO:0016779">
    <property type="term" value="F:nucleotidyltransferase activity"/>
    <property type="evidence" value="ECO:0007669"/>
    <property type="project" value="UniProtKB-KW"/>
</dbReference>
<dbReference type="AlphaFoldDB" id="A0A2T7GCC6"/>
<gene>
    <name evidence="3" type="ORF">DC366_00310</name>
</gene>
<keyword evidence="4" id="KW-1185">Reference proteome</keyword>
<evidence type="ECO:0000313" key="3">
    <source>
        <dbReference type="EMBL" id="PVA12028.1"/>
    </source>
</evidence>
<dbReference type="CDD" id="cd04182">
    <property type="entry name" value="GT_2_like_f"/>
    <property type="match status" value="1"/>
</dbReference>
<sequence>MPAAGASSRMGGRDKLMELVDGVPLLARQAERAARTGAPVYVTTRGDRPARIAALTGLDVALVAVAEPEQGLSASIRAGTAALPDDVTALMVVLPDLPDIDTSDMHAMIAANLAAPDAILRATSQDGRPGHPTVFPRRYFDALTRLTGDAGAGPLIRQEGFTPVPLPGRRAITDLDTPEDWVHWRAGRKKET</sequence>
<evidence type="ECO:0000259" key="2">
    <source>
        <dbReference type="Pfam" id="PF12804"/>
    </source>
</evidence>
<dbReference type="Gene3D" id="3.90.550.10">
    <property type="entry name" value="Spore Coat Polysaccharide Biosynthesis Protein SpsA, Chain A"/>
    <property type="match status" value="1"/>
</dbReference>
<evidence type="ECO:0000313" key="4">
    <source>
        <dbReference type="Proteomes" id="UP000244446"/>
    </source>
</evidence>
<evidence type="ECO:0000256" key="1">
    <source>
        <dbReference type="ARBA" id="ARBA00022842"/>
    </source>
</evidence>
<dbReference type="PANTHER" id="PTHR43777">
    <property type="entry name" value="MOLYBDENUM COFACTOR CYTIDYLYLTRANSFERASE"/>
    <property type="match status" value="1"/>
</dbReference>
<dbReference type="InterPro" id="IPR029044">
    <property type="entry name" value="Nucleotide-diphossugar_trans"/>
</dbReference>
<dbReference type="SUPFAM" id="SSF53448">
    <property type="entry name" value="Nucleotide-diphospho-sugar transferases"/>
    <property type="match status" value="1"/>
</dbReference>
<dbReference type="OrthoDB" id="9779263at2"/>
<dbReference type="PANTHER" id="PTHR43777:SF1">
    <property type="entry name" value="MOLYBDENUM COFACTOR CYTIDYLYLTRANSFERASE"/>
    <property type="match status" value="1"/>
</dbReference>
<comment type="caution">
    <text evidence="3">The sequence shown here is derived from an EMBL/GenBank/DDBJ whole genome shotgun (WGS) entry which is preliminary data.</text>
</comment>
<dbReference type="Pfam" id="PF12804">
    <property type="entry name" value="NTP_transf_3"/>
    <property type="match status" value="1"/>
</dbReference>
<keyword evidence="3" id="KW-0548">Nucleotidyltransferase</keyword>
<dbReference type="EMBL" id="QCYH01000001">
    <property type="protein sequence ID" value="PVA12028.1"/>
    <property type="molecule type" value="Genomic_DNA"/>
</dbReference>
<dbReference type="InterPro" id="IPR025877">
    <property type="entry name" value="MobA-like_NTP_Trfase"/>
</dbReference>
<dbReference type="Proteomes" id="UP000244446">
    <property type="component" value="Unassembled WGS sequence"/>
</dbReference>
<keyword evidence="1" id="KW-0460">Magnesium</keyword>
<feature type="domain" description="MobA-like NTP transferase" evidence="2">
    <location>
        <begin position="3"/>
        <end position="158"/>
    </location>
</feature>
<reference evidence="3 4" key="1">
    <citation type="submission" date="2018-04" db="EMBL/GenBank/DDBJ databases">
        <title>Pelagivirga bohaiensis gen. nov., sp. nov., a bacterium isolated from the Bohai Sea.</title>
        <authorList>
            <person name="Ji X."/>
        </authorList>
    </citation>
    <scope>NUCLEOTIDE SEQUENCE [LARGE SCALE GENOMIC DNA]</scope>
    <source>
        <strain evidence="3 4">BH-SD19</strain>
    </source>
</reference>